<keyword evidence="8 12" id="KW-1133">Transmembrane helix</keyword>
<evidence type="ECO:0000256" key="7">
    <source>
        <dbReference type="ARBA" id="ARBA00022777"/>
    </source>
</evidence>
<dbReference type="RefSeq" id="WP_386429936.1">
    <property type="nucleotide sequence ID" value="NZ_JBHSBB010000010.1"/>
</dbReference>
<proteinExistence type="predicted"/>
<dbReference type="CDD" id="cd06225">
    <property type="entry name" value="HAMP"/>
    <property type="match status" value="1"/>
</dbReference>
<protein>
    <recommendedName>
        <fullName evidence="3">histidine kinase</fullName>
        <ecNumber evidence="3">2.7.13.3</ecNumber>
    </recommendedName>
</protein>
<feature type="domain" description="Histidine kinase" evidence="13">
    <location>
        <begin position="272"/>
        <end position="490"/>
    </location>
</feature>
<dbReference type="SMART" id="SM00387">
    <property type="entry name" value="HATPase_c"/>
    <property type="match status" value="1"/>
</dbReference>
<dbReference type="InterPro" id="IPR003594">
    <property type="entry name" value="HATPase_dom"/>
</dbReference>
<keyword evidence="9" id="KW-0902">Two-component regulatory system</keyword>
<evidence type="ECO:0000256" key="10">
    <source>
        <dbReference type="ARBA" id="ARBA00023136"/>
    </source>
</evidence>
<dbReference type="SUPFAM" id="SSF158472">
    <property type="entry name" value="HAMP domain-like"/>
    <property type="match status" value="1"/>
</dbReference>
<dbReference type="InterPro" id="IPR050428">
    <property type="entry name" value="TCS_sensor_his_kinase"/>
</dbReference>
<evidence type="ECO:0000259" key="14">
    <source>
        <dbReference type="PROSITE" id="PS50885"/>
    </source>
</evidence>
<dbReference type="InterPro" id="IPR003660">
    <property type="entry name" value="HAMP_dom"/>
</dbReference>
<evidence type="ECO:0000256" key="4">
    <source>
        <dbReference type="ARBA" id="ARBA00022553"/>
    </source>
</evidence>
<dbReference type="InterPro" id="IPR036890">
    <property type="entry name" value="HATPase_C_sf"/>
</dbReference>
<evidence type="ECO:0000256" key="12">
    <source>
        <dbReference type="SAM" id="Phobius"/>
    </source>
</evidence>
<dbReference type="GO" id="GO:0016301">
    <property type="term" value="F:kinase activity"/>
    <property type="evidence" value="ECO:0007669"/>
    <property type="project" value="UniProtKB-KW"/>
</dbReference>
<dbReference type="PRINTS" id="PR00344">
    <property type="entry name" value="BCTRLSENSOR"/>
</dbReference>
<evidence type="ECO:0000256" key="6">
    <source>
        <dbReference type="ARBA" id="ARBA00022692"/>
    </source>
</evidence>
<dbReference type="SMART" id="SM00388">
    <property type="entry name" value="HisKA"/>
    <property type="match status" value="1"/>
</dbReference>
<keyword evidence="10 12" id="KW-0472">Membrane</keyword>
<gene>
    <name evidence="15" type="ORF">ACFO3J_15300</name>
</gene>
<sequence>MNACGFWPRPQSLRGRFTIANVLFLAAGLLLAAAASIAATYMVLVGQIDDSLKSSQSSLEQTSVTEGGLKQLCTLAGLLQSGKSGSAIAQAFAQDLFIVLDKHGRPAEVCRNDTTPVSEEQSQLAAALPDPARLARSGDPATVETGMMEYRVVALRLSDGTILVKGMRMSGVKRAIGKLLIVESAVGAVLLGLLATGSLTAARRRLSPLEDMVQTASAIAEGDLSRRIGTARHGSSEVEQLSSALNAMLQQIEAALTESERATSQQRQFLADASHELRTPLASVRGYLQLYEKGMLDAEEKDRALTRVSAEALRMSRLVDELLALARLDDRPALVFRPVDLGCLVRDAAADLAAQQPERPLTLLLPDCDSAPPYVIGDEAGLRQVVGNLLANVRVHTPAGSPVTVEVAAREGGEVGLRISDRGPGLSEADAARAFDRFFRADPERARETGGAGLGMSIVQALVLAHHGTVALDTAPGAGLTVRVTLPAAEPPAAVPTTAAAAAAAAAASAAVAVS</sequence>
<dbReference type="EMBL" id="JBHSBB010000010">
    <property type="protein sequence ID" value="MFC4032845.1"/>
    <property type="molecule type" value="Genomic_DNA"/>
</dbReference>
<evidence type="ECO:0000313" key="16">
    <source>
        <dbReference type="Proteomes" id="UP001595765"/>
    </source>
</evidence>
<accession>A0ABV8HPX9</accession>
<keyword evidence="6 12" id="KW-0812">Transmembrane</keyword>
<dbReference type="PANTHER" id="PTHR45436">
    <property type="entry name" value="SENSOR HISTIDINE KINASE YKOH"/>
    <property type="match status" value="1"/>
</dbReference>
<dbReference type="SUPFAM" id="SSF55874">
    <property type="entry name" value="ATPase domain of HSP90 chaperone/DNA topoisomerase II/histidine kinase"/>
    <property type="match status" value="1"/>
</dbReference>
<dbReference type="InterPro" id="IPR004358">
    <property type="entry name" value="Sig_transdc_His_kin-like_C"/>
</dbReference>
<dbReference type="InterPro" id="IPR005467">
    <property type="entry name" value="His_kinase_dom"/>
</dbReference>
<evidence type="ECO:0000256" key="11">
    <source>
        <dbReference type="SAM" id="Coils"/>
    </source>
</evidence>
<evidence type="ECO:0000256" key="9">
    <source>
        <dbReference type="ARBA" id="ARBA00023012"/>
    </source>
</evidence>
<dbReference type="PANTHER" id="PTHR45436:SF5">
    <property type="entry name" value="SENSOR HISTIDINE KINASE TRCS"/>
    <property type="match status" value="1"/>
</dbReference>
<evidence type="ECO:0000313" key="15">
    <source>
        <dbReference type="EMBL" id="MFC4032845.1"/>
    </source>
</evidence>
<dbReference type="Pfam" id="PF00672">
    <property type="entry name" value="HAMP"/>
    <property type="match status" value="1"/>
</dbReference>
<keyword evidence="11" id="KW-0175">Coiled coil</keyword>
<reference evidence="16" key="1">
    <citation type="journal article" date="2019" name="Int. J. Syst. Evol. Microbiol.">
        <title>The Global Catalogue of Microorganisms (GCM) 10K type strain sequencing project: providing services to taxonomists for standard genome sequencing and annotation.</title>
        <authorList>
            <consortium name="The Broad Institute Genomics Platform"/>
            <consortium name="The Broad Institute Genome Sequencing Center for Infectious Disease"/>
            <person name="Wu L."/>
            <person name="Ma J."/>
        </authorList>
    </citation>
    <scope>NUCLEOTIDE SEQUENCE [LARGE SCALE GENOMIC DNA]</scope>
    <source>
        <strain evidence="16">CGMCC 4.7237</strain>
    </source>
</reference>
<evidence type="ECO:0000256" key="1">
    <source>
        <dbReference type="ARBA" id="ARBA00000085"/>
    </source>
</evidence>
<dbReference type="InterPro" id="IPR036097">
    <property type="entry name" value="HisK_dim/P_sf"/>
</dbReference>
<name>A0ABV8HPX9_9ACTN</name>
<dbReference type="Gene3D" id="3.30.565.10">
    <property type="entry name" value="Histidine kinase-like ATPase, C-terminal domain"/>
    <property type="match status" value="1"/>
</dbReference>
<feature type="domain" description="HAMP" evidence="14">
    <location>
        <begin position="203"/>
        <end position="257"/>
    </location>
</feature>
<dbReference type="Proteomes" id="UP001595765">
    <property type="component" value="Unassembled WGS sequence"/>
</dbReference>
<dbReference type="InterPro" id="IPR003661">
    <property type="entry name" value="HisK_dim/P_dom"/>
</dbReference>
<keyword evidence="5" id="KW-0808">Transferase</keyword>
<evidence type="ECO:0000256" key="5">
    <source>
        <dbReference type="ARBA" id="ARBA00022679"/>
    </source>
</evidence>
<comment type="catalytic activity">
    <reaction evidence="1">
        <text>ATP + protein L-histidine = ADP + protein N-phospho-L-histidine.</text>
        <dbReference type="EC" id="2.7.13.3"/>
    </reaction>
</comment>
<comment type="caution">
    <text evidence="15">The sequence shown here is derived from an EMBL/GenBank/DDBJ whole genome shotgun (WGS) entry which is preliminary data.</text>
</comment>
<dbReference type="Pfam" id="PF02518">
    <property type="entry name" value="HATPase_c"/>
    <property type="match status" value="1"/>
</dbReference>
<dbReference type="Gene3D" id="1.10.287.130">
    <property type="match status" value="1"/>
</dbReference>
<dbReference type="CDD" id="cd00082">
    <property type="entry name" value="HisKA"/>
    <property type="match status" value="1"/>
</dbReference>
<keyword evidence="4" id="KW-0597">Phosphoprotein</keyword>
<organism evidence="15 16">
    <name type="scientific">Streptomyces polygonati</name>
    <dbReference type="NCBI Taxonomy" id="1617087"/>
    <lineage>
        <taxon>Bacteria</taxon>
        <taxon>Bacillati</taxon>
        <taxon>Actinomycetota</taxon>
        <taxon>Actinomycetes</taxon>
        <taxon>Kitasatosporales</taxon>
        <taxon>Streptomycetaceae</taxon>
        <taxon>Streptomyces</taxon>
    </lineage>
</organism>
<dbReference type="PROSITE" id="PS50885">
    <property type="entry name" value="HAMP"/>
    <property type="match status" value="1"/>
</dbReference>
<dbReference type="SUPFAM" id="SSF47384">
    <property type="entry name" value="Homodimeric domain of signal transducing histidine kinase"/>
    <property type="match status" value="1"/>
</dbReference>
<dbReference type="PROSITE" id="PS50109">
    <property type="entry name" value="HIS_KIN"/>
    <property type="match status" value="1"/>
</dbReference>
<dbReference type="EC" id="2.7.13.3" evidence="3"/>
<evidence type="ECO:0000256" key="2">
    <source>
        <dbReference type="ARBA" id="ARBA00004236"/>
    </source>
</evidence>
<dbReference type="SMART" id="SM00304">
    <property type="entry name" value="HAMP"/>
    <property type="match status" value="1"/>
</dbReference>
<evidence type="ECO:0000256" key="8">
    <source>
        <dbReference type="ARBA" id="ARBA00022989"/>
    </source>
</evidence>
<dbReference type="Pfam" id="PF00512">
    <property type="entry name" value="HisKA"/>
    <property type="match status" value="1"/>
</dbReference>
<comment type="subcellular location">
    <subcellularLocation>
        <location evidence="2">Cell membrane</location>
    </subcellularLocation>
</comment>
<keyword evidence="16" id="KW-1185">Reference proteome</keyword>
<feature type="coiled-coil region" evidence="11">
    <location>
        <begin position="238"/>
        <end position="265"/>
    </location>
</feature>
<feature type="transmembrane region" description="Helical" evidence="12">
    <location>
        <begin position="20"/>
        <end position="44"/>
    </location>
</feature>
<dbReference type="Gene3D" id="6.10.340.10">
    <property type="match status" value="1"/>
</dbReference>
<evidence type="ECO:0000259" key="13">
    <source>
        <dbReference type="PROSITE" id="PS50109"/>
    </source>
</evidence>
<evidence type="ECO:0000256" key="3">
    <source>
        <dbReference type="ARBA" id="ARBA00012438"/>
    </source>
</evidence>
<keyword evidence="7 15" id="KW-0418">Kinase</keyword>